<feature type="domain" description="U3 small nucleolar RNA-associated protein 15 C-terminal" evidence="6">
    <location>
        <begin position="4"/>
        <end position="105"/>
    </location>
</feature>
<protein>
    <submittedName>
        <fullName evidence="7">UTP15 protein</fullName>
    </submittedName>
</protein>
<dbReference type="PANTHER" id="PTHR19924:SF26">
    <property type="entry name" value="U3 SMALL NUCLEOLAR RNA-ASSOCIATED PROTEIN 15 HOMOLOG"/>
    <property type="match status" value="1"/>
</dbReference>
<dbReference type="PANTHER" id="PTHR19924">
    <property type="entry name" value="UTP15 U3 SMALL NUCLEOLAR RNA-ASSOCIATED PROTEIN 15 FAMILY MEMBER"/>
    <property type="match status" value="1"/>
</dbReference>
<evidence type="ECO:0000256" key="2">
    <source>
        <dbReference type="ARBA" id="ARBA00022552"/>
    </source>
</evidence>
<evidence type="ECO:0000259" key="6">
    <source>
        <dbReference type="Pfam" id="PF09384"/>
    </source>
</evidence>
<evidence type="ECO:0000313" key="8">
    <source>
        <dbReference type="Proteomes" id="UP000541811"/>
    </source>
</evidence>
<dbReference type="GO" id="GO:0005730">
    <property type="term" value="C:nucleolus"/>
    <property type="evidence" value="ECO:0007669"/>
    <property type="project" value="InterPro"/>
</dbReference>
<evidence type="ECO:0000256" key="3">
    <source>
        <dbReference type="ARBA" id="ARBA00022574"/>
    </source>
</evidence>
<feature type="non-terminal residue" evidence="7">
    <location>
        <position position="135"/>
    </location>
</feature>
<dbReference type="InterPro" id="IPR018983">
    <property type="entry name" value="U3_snoRNA-assocProt_15_C"/>
</dbReference>
<dbReference type="Proteomes" id="UP000541811">
    <property type="component" value="Unassembled WGS sequence"/>
</dbReference>
<reference evidence="7 8" key="1">
    <citation type="submission" date="2019-09" db="EMBL/GenBank/DDBJ databases">
        <title>Bird 10,000 Genomes (B10K) Project - Family phase.</title>
        <authorList>
            <person name="Zhang G."/>
        </authorList>
    </citation>
    <scope>NUCLEOTIDE SEQUENCE [LARGE SCALE GENOMIC DNA]</scope>
    <source>
        <strain evidence="7">B10K-DU-005-73</strain>
        <tissue evidence="7">Liver</tissue>
    </source>
</reference>
<dbReference type="Pfam" id="PF09384">
    <property type="entry name" value="UTP15_C"/>
    <property type="match status" value="1"/>
</dbReference>
<comment type="caution">
    <text evidence="7">The sequence shown here is derived from an EMBL/GenBank/DDBJ whole genome shotgun (WGS) entry which is preliminary data.</text>
</comment>
<comment type="subcellular location">
    <subcellularLocation>
        <location evidence="1">Nucleus</location>
    </subcellularLocation>
</comment>
<evidence type="ECO:0000313" key="7">
    <source>
        <dbReference type="EMBL" id="NXK24032.1"/>
    </source>
</evidence>
<name>A0A7L0HWQ8_AREIN</name>
<keyword evidence="2" id="KW-0698">rRNA processing</keyword>
<keyword evidence="3" id="KW-0853">WD repeat</keyword>
<keyword evidence="4" id="KW-0677">Repeat</keyword>
<sequence>RLYTPEVTVAVMQELHRRGTLRSALAGRDEKQINLLLTFVARRVIEPRFTPILVTVADMITDIYQPVVGQSAIVDRQFLRLQEAIGKEIDYQEELLEVLGMMDTLFATFTKKRDTHVEENKSNGLAETIETNTIN</sequence>
<keyword evidence="5" id="KW-0539">Nucleus</keyword>
<dbReference type="AlphaFoldDB" id="A0A7L0HWQ8"/>
<evidence type="ECO:0000256" key="5">
    <source>
        <dbReference type="ARBA" id="ARBA00023242"/>
    </source>
</evidence>
<proteinExistence type="predicted"/>
<dbReference type="EMBL" id="VXAK01016713">
    <property type="protein sequence ID" value="NXK24032.1"/>
    <property type="molecule type" value="Genomic_DNA"/>
</dbReference>
<keyword evidence="8" id="KW-1185">Reference proteome</keyword>
<dbReference type="GO" id="GO:0045943">
    <property type="term" value="P:positive regulation of transcription by RNA polymerase I"/>
    <property type="evidence" value="ECO:0007669"/>
    <property type="project" value="TreeGrafter"/>
</dbReference>
<evidence type="ECO:0000256" key="4">
    <source>
        <dbReference type="ARBA" id="ARBA00022737"/>
    </source>
</evidence>
<organism evidence="7 8">
    <name type="scientific">Arenaria interpres</name>
    <name type="common">Ruddy turnstone</name>
    <name type="synonym">Tringa interpres</name>
    <dbReference type="NCBI Taxonomy" id="54971"/>
    <lineage>
        <taxon>Eukaryota</taxon>
        <taxon>Metazoa</taxon>
        <taxon>Chordata</taxon>
        <taxon>Craniata</taxon>
        <taxon>Vertebrata</taxon>
        <taxon>Euteleostomi</taxon>
        <taxon>Archelosauria</taxon>
        <taxon>Archosauria</taxon>
        <taxon>Dinosauria</taxon>
        <taxon>Saurischia</taxon>
        <taxon>Theropoda</taxon>
        <taxon>Coelurosauria</taxon>
        <taxon>Aves</taxon>
        <taxon>Neognathae</taxon>
        <taxon>Neoaves</taxon>
        <taxon>Charadriiformes</taxon>
        <taxon>Scolopacidae</taxon>
        <taxon>Arenaria</taxon>
    </lineage>
</organism>
<feature type="non-terminal residue" evidence="7">
    <location>
        <position position="1"/>
    </location>
</feature>
<gene>
    <name evidence="7" type="primary">Utp15</name>
    <name evidence="7" type="ORF">AREINT_R14947</name>
</gene>
<dbReference type="GO" id="GO:0006364">
    <property type="term" value="P:rRNA processing"/>
    <property type="evidence" value="ECO:0007669"/>
    <property type="project" value="UniProtKB-KW"/>
</dbReference>
<accession>A0A7L0HWQ8</accession>
<evidence type="ECO:0000256" key="1">
    <source>
        <dbReference type="ARBA" id="ARBA00004123"/>
    </source>
</evidence>